<accession>A0ABW9ZYK5</accession>
<dbReference type="EMBL" id="JAACJS010000012">
    <property type="protein sequence ID" value="NCI50273.1"/>
    <property type="molecule type" value="Genomic_DNA"/>
</dbReference>
<gene>
    <name evidence="2" type="ORF">GWC95_10095</name>
</gene>
<keyword evidence="1" id="KW-0732">Signal</keyword>
<reference evidence="2 3" key="1">
    <citation type="submission" date="2020-01" db="EMBL/GenBank/DDBJ databases">
        <title>Genome analysis.</title>
        <authorList>
            <person name="Wu S."/>
            <person name="Wang G."/>
        </authorList>
    </citation>
    <scope>NUCLEOTIDE SEQUENCE [LARGE SCALE GENOMIC DNA]</scope>
    <source>
        <strain evidence="2 3">SYL130</strain>
    </source>
</reference>
<feature type="chain" id="PRO_5046560638" evidence="1">
    <location>
        <begin position="22"/>
        <end position="336"/>
    </location>
</feature>
<organism evidence="2 3">
    <name type="scientific">Sediminibacterium roseum</name>
    <dbReference type="NCBI Taxonomy" id="1978412"/>
    <lineage>
        <taxon>Bacteria</taxon>
        <taxon>Pseudomonadati</taxon>
        <taxon>Bacteroidota</taxon>
        <taxon>Chitinophagia</taxon>
        <taxon>Chitinophagales</taxon>
        <taxon>Chitinophagaceae</taxon>
        <taxon>Sediminibacterium</taxon>
    </lineage>
</organism>
<proteinExistence type="predicted"/>
<dbReference type="Proteomes" id="UP000753802">
    <property type="component" value="Unassembled WGS sequence"/>
</dbReference>
<evidence type="ECO:0000313" key="2">
    <source>
        <dbReference type="EMBL" id="NCI50273.1"/>
    </source>
</evidence>
<comment type="caution">
    <text evidence="2">The sequence shown here is derived from an EMBL/GenBank/DDBJ whole genome shotgun (WGS) entry which is preliminary data.</text>
</comment>
<protein>
    <submittedName>
        <fullName evidence="2">Lipid A deacylase LpxR family protein</fullName>
    </submittedName>
</protein>
<evidence type="ECO:0000313" key="3">
    <source>
        <dbReference type="Proteomes" id="UP000753802"/>
    </source>
</evidence>
<sequence>MKRIVLMLILVMAGSVSMLDAQERSSYRHMFRLYYDNDFINFAGKGTDHAYTFGTRLDYFYTRDHASRFFLDRWFPKAGGVAVNTFGWSLVQVAYTPDDIITTEPDVNDYPYASGLFAIHSLHSSNPIAKFNLRTELSAGIIGPYSYANEVQEGFHRWIKYQLPMGWDHQMPTDVLLNLSISGEKLLWQQGRWLEVSGGAGLKAGTMENAATVYGLLRIGKMEPYYDGLLSQSGSPRENKPHRFQIYAVAKPGLYVTAYNAFVDGGVFAGRNEYYRQTKGEQQPYATDHGIHPVIDAGLQIVSGKMGFSVTQKVMAPLLKGYPAHPVGNFTLTVGW</sequence>
<keyword evidence="3" id="KW-1185">Reference proteome</keyword>
<dbReference type="Gene3D" id="2.40.128.140">
    <property type="entry name" value="Outer membrane protein"/>
    <property type="match status" value="1"/>
</dbReference>
<dbReference type="InterPro" id="IPR037107">
    <property type="entry name" value="Put_OMP_sf"/>
</dbReference>
<feature type="signal peptide" evidence="1">
    <location>
        <begin position="1"/>
        <end position="21"/>
    </location>
</feature>
<dbReference type="InterPro" id="IPR018707">
    <property type="entry name" value="LpxR"/>
</dbReference>
<name>A0ABW9ZYK5_9BACT</name>
<dbReference type="Pfam" id="PF09982">
    <property type="entry name" value="LpxR"/>
    <property type="match status" value="1"/>
</dbReference>
<dbReference type="RefSeq" id="WP_161818578.1">
    <property type="nucleotide sequence ID" value="NZ_JAACJS010000012.1"/>
</dbReference>
<evidence type="ECO:0000256" key="1">
    <source>
        <dbReference type="SAM" id="SignalP"/>
    </source>
</evidence>